<feature type="binding site" evidence="9">
    <location>
        <position position="49"/>
    </location>
    <ligand>
        <name>FAD</name>
        <dbReference type="ChEBI" id="CHEBI:57692"/>
    </ligand>
</feature>
<proteinExistence type="inferred from homology"/>
<dbReference type="InterPro" id="IPR023753">
    <property type="entry name" value="FAD/NAD-binding_dom"/>
</dbReference>
<evidence type="ECO:0000256" key="7">
    <source>
        <dbReference type="ARBA" id="ARBA00023284"/>
    </source>
</evidence>
<feature type="binding site" evidence="9">
    <location>
        <position position="265"/>
    </location>
    <ligand>
        <name>NAD(+)</name>
        <dbReference type="ChEBI" id="CHEBI:57540"/>
    </ligand>
</feature>
<evidence type="ECO:0000313" key="14">
    <source>
        <dbReference type="EMBL" id="CDN40551.1"/>
    </source>
</evidence>
<feature type="disulfide bond" description="Redox-active" evidence="10">
    <location>
        <begin position="40"/>
        <end position="45"/>
    </location>
</feature>
<feature type="active site" description="Proton acceptor" evidence="8">
    <location>
        <position position="439"/>
    </location>
</feature>
<dbReference type="KEGG" id="mamp:MAMA39_04310"/>
<feature type="binding site" evidence="9">
    <location>
        <position position="201"/>
    </location>
    <ligand>
        <name>NAD(+)</name>
        <dbReference type="ChEBI" id="CHEBI:57540"/>
    </ligand>
</feature>
<evidence type="ECO:0000256" key="10">
    <source>
        <dbReference type="PIRSR" id="PIRSR000350-4"/>
    </source>
</evidence>
<dbReference type="Proteomes" id="UP000261764">
    <property type="component" value="Chromosome I"/>
</dbReference>
<evidence type="ECO:0000256" key="6">
    <source>
        <dbReference type="ARBA" id="ARBA00023157"/>
    </source>
</evidence>
<dbReference type="InterPro" id="IPR036188">
    <property type="entry name" value="FAD/NAD-bd_sf"/>
</dbReference>
<evidence type="ECO:0000256" key="1">
    <source>
        <dbReference type="ARBA" id="ARBA00007532"/>
    </source>
</evidence>
<evidence type="ECO:0000313" key="15">
    <source>
        <dbReference type="Proteomes" id="UP000261764"/>
    </source>
</evidence>
<dbReference type="EMBL" id="HG937516">
    <property type="protein sequence ID" value="CDN40551.1"/>
    <property type="molecule type" value="Genomic_DNA"/>
</dbReference>
<evidence type="ECO:0000256" key="3">
    <source>
        <dbReference type="ARBA" id="ARBA00022827"/>
    </source>
</evidence>
<dbReference type="SUPFAM" id="SSF55424">
    <property type="entry name" value="FAD/NAD-linked reductases, dimerisation (C-terminal) domain"/>
    <property type="match status" value="1"/>
</dbReference>
<dbReference type="AlphaFoldDB" id="A0A292IHY8"/>
<dbReference type="InterPro" id="IPR012999">
    <property type="entry name" value="Pyr_OxRdtase_I_AS"/>
</dbReference>
<dbReference type="PANTHER" id="PTHR22912">
    <property type="entry name" value="DISULFIDE OXIDOREDUCTASE"/>
    <property type="match status" value="1"/>
</dbReference>
<keyword evidence="7 11" id="KW-0676">Redox-active center</keyword>
<evidence type="ECO:0000256" key="2">
    <source>
        <dbReference type="ARBA" id="ARBA00022630"/>
    </source>
</evidence>
<dbReference type="Gene3D" id="3.50.50.60">
    <property type="entry name" value="FAD/NAD(P)-binding domain"/>
    <property type="match status" value="2"/>
</dbReference>
<dbReference type="InterPro" id="IPR001100">
    <property type="entry name" value="Pyr_nuc-diS_OxRdtase"/>
</dbReference>
<dbReference type="InterPro" id="IPR004099">
    <property type="entry name" value="Pyr_nucl-diS_OxRdtase_dimer"/>
</dbReference>
<dbReference type="Gene3D" id="3.30.390.30">
    <property type="match status" value="1"/>
</dbReference>
<dbReference type="SUPFAM" id="SSF51905">
    <property type="entry name" value="FAD/NAD(P)-binding domain"/>
    <property type="match status" value="2"/>
</dbReference>
<dbReference type="PANTHER" id="PTHR22912:SF217">
    <property type="entry name" value="DIHYDROLIPOYL DEHYDROGENASE"/>
    <property type="match status" value="1"/>
</dbReference>
<sequence>MKYDVIIIGAGPGGYTLAIQLAQHQKNVLLIEKDRYGGSCVNRGCIPTKMLVKHARLLSELKNIERYSIKLENISFDYNNIHKNVMQVSVKLNEAIKGQLTAFTNLKLVSGTAKLIDKHLVRVGNDQYEGETIVIATGATSRLLKIKGAEQLRNRNKLITSTAGLKLEKLPQSITFVGGGIIGVEFANIFASLGVEVLMLEMQPTFLANLDQEIVNHLKNSLEQKKIKIMTGVTVNEFTEDGSLLYTLDDKQQRVQSDLYFESIGREVVHDAYHDLNWLERNERGNLKVNAYLQTNEPNIYVLGDSLGTVQLSSVAYKSADLITNHIVNKKAQPLNYRVIPACVYGPKDFAFLGESEQNLLDRNANFKKIVIPVGKLPRAHAEIDAQEGILKILIDNQTTKILGAWIYLQDGSYIINQIAQAMANDLTAAQIVKIPFTHPTLNEALYYALRNYSS</sequence>
<protein>
    <recommendedName>
        <fullName evidence="16">Dihydrolipoyl dehydrogenase</fullName>
    </recommendedName>
</protein>
<dbReference type="PRINTS" id="PR00368">
    <property type="entry name" value="FADPNR"/>
</dbReference>
<keyword evidence="6" id="KW-1015">Disulfide bond</keyword>
<name>A0A292IHY8_9MOLU</name>
<dbReference type="InterPro" id="IPR016156">
    <property type="entry name" value="FAD/NAD-linked_Rdtase_dimer_sf"/>
</dbReference>
<evidence type="ECO:0000256" key="9">
    <source>
        <dbReference type="PIRSR" id="PIRSR000350-3"/>
    </source>
</evidence>
<dbReference type="PIRSF" id="PIRSF000350">
    <property type="entry name" value="Mercury_reductase_MerA"/>
    <property type="match status" value="1"/>
</dbReference>
<keyword evidence="3 9" id="KW-0274">FAD</keyword>
<feature type="domain" description="FAD/NAD(P)-binding" evidence="13">
    <location>
        <begin position="3"/>
        <end position="320"/>
    </location>
</feature>
<dbReference type="InterPro" id="IPR050151">
    <property type="entry name" value="Class-I_Pyr_Nuc-Dis_Oxidored"/>
</dbReference>
<dbReference type="Pfam" id="PF02852">
    <property type="entry name" value="Pyr_redox_dim"/>
    <property type="match status" value="1"/>
</dbReference>
<comment type="similarity">
    <text evidence="1 11">Belongs to the class-I pyridine nucleotide-disulfide oxidoreductase family.</text>
</comment>
<reference evidence="14 15" key="1">
    <citation type="journal article" date="2015" name="Clin. Infect. Dis.">
        <title>Genomic Investigations unmask Mycoplasma amphoriforme, a new respiratory pathogen.</title>
        <authorList>
            <person name="Gillespie S.H."/>
            <person name="Ling C.L."/>
            <person name="Oravcova K."/>
            <person name="Pinheiro M."/>
            <person name="Wells L."/>
            <person name="Bryant J.M."/>
            <person name="McHugh T.D."/>
            <person name="Bebear C."/>
            <person name="Webster D."/>
            <person name="Harris S.R."/>
            <person name="Seth-Smith H.M."/>
            <person name="Thomson N.R."/>
        </authorList>
    </citation>
    <scope>NUCLEOTIDE SEQUENCE [LARGE SCALE GENOMIC DNA]</scope>
    <source>
        <strain evidence="14 15">A39</strain>
    </source>
</reference>
<accession>A0A292IHY8</accession>
<comment type="cofactor">
    <cofactor evidence="9">
        <name>FAD</name>
        <dbReference type="ChEBI" id="CHEBI:57692"/>
    </cofactor>
    <text evidence="9">Binds 1 FAD per subunit.</text>
</comment>
<feature type="domain" description="Pyridine nucleotide-disulphide oxidoreductase dimerisation" evidence="12">
    <location>
        <begin position="340"/>
        <end position="446"/>
    </location>
</feature>
<keyword evidence="4 11" id="KW-0560">Oxidoreductase</keyword>
<evidence type="ECO:0000256" key="11">
    <source>
        <dbReference type="RuleBase" id="RU003691"/>
    </source>
</evidence>
<keyword evidence="15" id="KW-1185">Reference proteome</keyword>
<evidence type="ECO:0000256" key="4">
    <source>
        <dbReference type="ARBA" id="ARBA00023002"/>
    </source>
</evidence>
<dbReference type="GO" id="GO:0004148">
    <property type="term" value="F:dihydrolipoyl dehydrogenase (NADH) activity"/>
    <property type="evidence" value="ECO:0007669"/>
    <property type="project" value="TreeGrafter"/>
</dbReference>
<organism evidence="14 15">
    <name type="scientific">Mycoplasma amphoriforme A39</name>
    <dbReference type="NCBI Taxonomy" id="572419"/>
    <lineage>
        <taxon>Bacteria</taxon>
        <taxon>Bacillati</taxon>
        <taxon>Mycoplasmatota</taxon>
        <taxon>Mollicutes</taxon>
        <taxon>Mycoplasmataceae</taxon>
        <taxon>Mycoplasma</taxon>
    </lineage>
</organism>
<dbReference type="Pfam" id="PF07992">
    <property type="entry name" value="Pyr_redox_2"/>
    <property type="match status" value="1"/>
</dbReference>
<gene>
    <name evidence="14" type="ORF">MAMA39_04310</name>
</gene>
<evidence type="ECO:0008006" key="16">
    <source>
        <dbReference type="Google" id="ProtNLM"/>
    </source>
</evidence>
<evidence type="ECO:0000256" key="8">
    <source>
        <dbReference type="PIRSR" id="PIRSR000350-2"/>
    </source>
</evidence>
<feature type="binding site" evidence="9">
    <location>
        <begin position="178"/>
        <end position="185"/>
    </location>
    <ligand>
        <name>NAD(+)</name>
        <dbReference type="ChEBI" id="CHEBI:57540"/>
    </ligand>
</feature>
<evidence type="ECO:0000259" key="13">
    <source>
        <dbReference type="Pfam" id="PF07992"/>
    </source>
</evidence>
<keyword evidence="9" id="KW-0547">Nucleotide-binding</keyword>
<dbReference type="RefSeq" id="WP_343251171.1">
    <property type="nucleotide sequence ID" value="NZ_HG937516.1"/>
</dbReference>
<dbReference type="PROSITE" id="PS00076">
    <property type="entry name" value="PYRIDINE_REDOX_1"/>
    <property type="match status" value="1"/>
</dbReference>
<keyword evidence="2 11" id="KW-0285">Flavoprotein</keyword>
<dbReference type="GO" id="GO:0006103">
    <property type="term" value="P:2-oxoglutarate metabolic process"/>
    <property type="evidence" value="ECO:0007669"/>
    <property type="project" value="TreeGrafter"/>
</dbReference>
<dbReference type="GO" id="GO:0050660">
    <property type="term" value="F:flavin adenine dinucleotide binding"/>
    <property type="evidence" value="ECO:0007669"/>
    <property type="project" value="TreeGrafter"/>
</dbReference>
<evidence type="ECO:0000259" key="12">
    <source>
        <dbReference type="Pfam" id="PF02852"/>
    </source>
</evidence>
<dbReference type="PRINTS" id="PR00411">
    <property type="entry name" value="PNDRDTASEI"/>
</dbReference>
<keyword evidence="5 9" id="KW-0520">NAD</keyword>
<evidence type="ECO:0000256" key="5">
    <source>
        <dbReference type="ARBA" id="ARBA00023027"/>
    </source>
</evidence>
<feature type="binding site" evidence="9">
    <location>
        <position position="305"/>
    </location>
    <ligand>
        <name>NAD(+)</name>
        <dbReference type="ChEBI" id="CHEBI:57540"/>
    </ligand>
</feature>